<sequence>MANDNKKRTKAYRLRGRIWIEGPDGTFLGYGRVVLLERIRDYGSISAAARSMQMSYRHAWKLVEFMNGQSQMPVVEKSTGGIGGGGAVLTPAGERAIACFWSAYKEFKAFLAQGSAELEL</sequence>
<name>A8ZRZ9_DESOH</name>
<dbReference type="Proteomes" id="UP000008561">
    <property type="component" value="Chromosome"/>
</dbReference>
<evidence type="ECO:0000313" key="2">
    <source>
        <dbReference type="EMBL" id="ABW66017.1"/>
    </source>
</evidence>
<dbReference type="EMBL" id="CP000859">
    <property type="protein sequence ID" value="ABW66017.1"/>
    <property type="molecule type" value="Genomic_DNA"/>
</dbReference>
<feature type="domain" description="HTH lysR-type" evidence="1">
    <location>
        <begin position="35"/>
        <end position="94"/>
    </location>
</feature>
<proteinExistence type="predicted"/>
<dbReference type="InterPro" id="IPR051815">
    <property type="entry name" value="Molybdate_resp_trans_reg"/>
</dbReference>
<dbReference type="Gene3D" id="1.10.10.10">
    <property type="entry name" value="Winged helix-like DNA-binding domain superfamily/Winged helix DNA-binding domain"/>
    <property type="match status" value="1"/>
</dbReference>
<organism evidence="2 3">
    <name type="scientific">Desulfosudis oleivorans (strain DSM 6200 / JCM 39069 / Hxd3)</name>
    <name type="common">Desulfococcus oleovorans</name>
    <dbReference type="NCBI Taxonomy" id="96561"/>
    <lineage>
        <taxon>Bacteria</taxon>
        <taxon>Pseudomonadati</taxon>
        <taxon>Thermodesulfobacteriota</taxon>
        <taxon>Desulfobacteria</taxon>
        <taxon>Desulfobacterales</taxon>
        <taxon>Desulfosudaceae</taxon>
        <taxon>Desulfosudis</taxon>
    </lineage>
</organism>
<dbReference type="AlphaFoldDB" id="A8ZRZ9"/>
<dbReference type="SUPFAM" id="SSF46785">
    <property type="entry name" value="Winged helix' DNA-binding domain"/>
    <property type="match status" value="1"/>
</dbReference>
<dbReference type="OrthoDB" id="9800709at2"/>
<dbReference type="GO" id="GO:0003700">
    <property type="term" value="F:DNA-binding transcription factor activity"/>
    <property type="evidence" value="ECO:0007669"/>
    <property type="project" value="InterPro"/>
</dbReference>
<keyword evidence="3" id="KW-1185">Reference proteome</keyword>
<dbReference type="InterPro" id="IPR036388">
    <property type="entry name" value="WH-like_DNA-bd_sf"/>
</dbReference>
<evidence type="ECO:0000259" key="1">
    <source>
        <dbReference type="Pfam" id="PF00126"/>
    </source>
</evidence>
<dbReference type="InterPro" id="IPR000847">
    <property type="entry name" value="LysR_HTH_N"/>
</dbReference>
<reference evidence="2 3" key="1">
    <citation type="submission" date="2007-10" db="EMBL/GenBank/DDBJ databases">
        <title>Complete sequence of Desulfococcus oleovorans Hxd3.</title>
        <authorList>
            <consortium name="US DOE Joint Genome Institute"/>
            <person name="Copeland A."/>
            <person name="Lucas S."/>
            <person name="Lapidus A."/>
            <person name="Barry K."/>
            <person name="Glavina del Rio T."/>
            <person name="Dalin E."/>
            <person name="Tice H."/>
            <person name="Pitluck S."/>
            <person name="Kiss H."/>
            <person name="Brettin T."/>
            <person name="Bruce D."/>
            <person name="Detter J.C."/>
            <person name="Han C."/>
            <person name="Schmutz J."/>
            <person name="Larimer F."/>
            <person name="Land M."/>
            <person name="Hauser L."/>
            <person name="Kyrpides N."/>
            <person name="Kim E."/>
            <person name="Wawrik B."/>
            <person name="Richardson P."/>
        </authorList>
    </citation>
    <scope>NUCLEOTIDE SEQUENCE [LARGE SCALE GENOMIC DNA]</scope>
    <source>
        <strain evidence="3">DSM 6200 / JCM 39069 / Hxd3</strain>
    </source>
</reference>
<dbReference type="InterPro" id="IPR036390">
    <property type="entry name" value="WH_DNA-bd_sf"/>
</dbReference>
<dbReference type="Pfam" id="PF00126">
    <property type="entry name" value="HTH_1"/>
    <property type="match status" value="1"/>
</dbReference>
<dbReference type="HOGENOM" id="CLU_125440_2_1_7"/>
<dbReference type="PANTHER" id="PTHR30432">
    <property type="entry name" value="TRANSCRIPTIONAL REGULATOR MODE"/>
    <property type="match status" value="1"/>
</dbReference>
<dbReference type="PANTHER" id="PTHR30432:SF1">
    <property type="entry name" value="DNA-BINDING TRANSCRIPTIONAL DUAL REGULATOR MODE"/>
    <property type="match status" value="1"/>
</dbReference>
<gene>
    <name evidence="2" type="ordered locus">Dole_0207</name>
</gene>
<dbReference type="KEGG" id="dol:Dole_0207"/>
<dbReference type="eggNOG" id="COG2005">
    <property type="taxonomic scope" value="Bacteria"/>
</dbReference>
<evidence type="ECO:0000313" key="3">
    <source>
        <dbReference type="Proteomes" id="UP000008561"/>
    </source>
</evidence>
<dbReference type="STRING" id="96561.Dole_0207"/>
<protein>
    <submittedName>
        <fullName evidence="2">Putative transcriptional regulator, ModE family</fullName>
    </submittedName>
</protein>
<accession>A8ZRZ9</accession>